<evidence type="ECO:0000256" key="6">
    <source>
        <dbReference type="ARBA" id="ARBA00022692"/>
    </source>
</evidence>
<dbReference type="InterPro" id="IPR006260">
    <property type="entry name" value="TonB/TolA_C"/>
</dbReference>
<comment type="caution">
    <text evidence="13">The sequence shown here is derived from an EMBL/GenBank/DDBJ whole genome shotgun (WGS) entry which is preliminary data.</text>
</comment>
<dbReference type="PROSITE" id="PS52015">
    <property type="entry name" value="TONB_CTD"/>
    <property type="match status" value="1"/>
</dbReference>
<evidence type="ECO:0000256" key="4">
    <source>
        <dbReference type="ARBA" id="ARBA00022475"/>
    </source>
</evidence>
<accession>A0A081NIF1</accession>
<dbReference type="Gene3D" id="3.30.1150.10">
    <property type="match status" value="1"/>
</dbReference>
<sequence>MPGVVITLALCWGMKALIDLPSGNTEAQPYGDVLDFVRVKPKEEPVKKKKRPAKPETPEAPPPPPAMPQVSTDAPVLEKIATGRPSINPAINMDGLGFNLGNLQEGEYLPIVKVAPIYPERAVNRGIQGFCTVEYTVTREGTVKDVQVVESLCDSWLFQKPSINAAKRFRYQPKVVGGKTQEVKGVRNRFTYLIQGGDNG</sequence>
<dbReference type="PANTHER" id="PTHR33446">
    <property type="entry name" value="PROTEIN TONB-RELATED"/>
    <property type="match status" value="1"/>
</dbReference>
<keyword evidence="4 10" id="KW-1003">Cell membrane</keyword>
<dbReference type="EMBL" id="JOKH01000002">
    <property type="protein sequence ID" value="KEQ18224.1"/>
    <property type="molecule type" value="Genomic_DNA"/>
</dbReference>
<dbReference type="GO" id="GO:0005886">
    <property type="term" value="C:plasma membrane"/>
    <property type="evidence" value="ECO:0007669"/>
    <property type="project" value="UniProtKB-SubCell"/>
</dbReference>
<keyword evidence="5 10" id="KW-0997">Cell inner membrane</keyword>
<keyword evidence="6" id="KW-0812">Transmembrane</keyword>
<evidence type="ECO:0000256" key="1">
    <source>
        <dbReference type="ARBA" id="ARBA00004383"/>
    </source>
</evidence>
<evidence type="ECO:0000256" key="7">
    <source>
        <dbReference type="ARBA" id="ARBA00022927"/>
    </source>
</evidence>
<evidence type="ECO:0000256" key="2">
    <source>
        <dbReference type="ARBA" id="ARBA00006555"/>
    </source>
</evidence>
<evidence type="ECO:0000313" key="14">
    <source>
        <dbReference type="Proteomes" id="UP000028073"/>
    </source>
</evidence>
<dbReference type="PRINTS" id="PR01374">
    <property type="entry name" value="TONBPROTEIN"/>
</dbReference>
<evidence type="ECO:0000313" key="13">
    <source>
        <dbReference type="EMBL" id="KEQ18224.1"/>
    </source>
</evidence>
<dbReference type="GO" id="GO:0015891">
    <property type="term" value="P:siderophore transport"/>
    <property type="evidence" value="ECO:0007669"/>
    <property type="project" value="InterPro"/>
</dbReference>
<dbReference type="AlphaFoldDB" id="A0A081NIF1"/>
<reference evidence="13 14" key="1">
    <citation type="submission" date="2014-06" db="EMBL/GenBank/DDBJ databases">
        <title>Whole Genome Sequences of Three Symbiotic Endozoicomonas Bacteria.</title>
        <authorList>
            <person name="Neave M.J."/>
            <person name="Apprill A."/>
            <person name="Voolstra C.R."/>
        </authorList>
    </citation>
    <scope>NUCLEOTIDE SEQUENCE [LARGE SCALE GENOMIC DNA]</scope>
    <source>
        <strain evidence="13 14">DSM 25634</strain>
    </source>
</reference>
<evidence type="ECO:0000256" key="10">
    <source>
        <dbReference type="RuleBase" id="RU362123"/>
    </source>
</evidence>
<name>A0A081NIF1_9GAMM</name>
<protein>
    <recommendedName>
        <fullName evidence="10">Protein TonB</fullName>
    </recommendedName>
</protein>
<proteinExistence type="inferred from homology"/>
<dbReference type="SUPFAM" id="SSF74653">
    <property type="entry name" value="TolA/TonB C-terminal domain"/>
    <property type="match status" value="1"/>
</dbReference>
<comment type="similarity">
    <text evidence="2 10">Belongs to the TonB family.</text>
</comment>
<dbReference type="GO" id="GO:0031992">
    <property type="term" value="F:energy transducer activity"/>
    <property type="evidence" value="ECO:0007669"/>
    <property type="project" value="InterPro"/>
</dbReference>
<dbReference type="InterPro" id="IPR037682">
    <property type="entry name" value="TonB_C"/>
</dbReference>
<gene>
    <name evidence="13" type="ORF">GZ78_11885</name>
</gene>
<feature type="compositionally biased region" description="Pro residues" evidence="11">
    <location>
        <begin position="58"/>
        <end position="67"/>
    </location>
</feature>
<evidence type="ECO:0000256" key="9">
    <source>
        <dbReference type="ARBA" id="ARBA00023136"/>
    </source>
</evidence>
<feature type="region of interest" description="Disordered" evidence="11">
    <location>
        <begin position="43"/>
        <end position="71"/>
    </location>
</feature>
<evidence type="ECO:0000256" key="5">
    <source>
        <dbReference type="ARBA" id="ARBA00022519"/>
    </source>
</evidence>
<dbReference type="GO" id="GO:0015031">
    <property type="term" value="P:protein transport"/>
    <property type="evidence" value="ECO:0007669"/>
    <property type="project" value="UniProtKB-UniRule"/>
</dbReference>
<evidence type="ECO:0000259" key="12">
    <source>
        <dbReference type="PROSITE" id="PS52015"/>
    </source>
</evidence>
<dbReference type="Pfam" id="PF03544">
    <property type="entry name" value="TonB_C"/>
    <property type="match status" value="1"/>
</dbReference>
<dbReference type="STRING" id="1137799.GZ78_11885"/>
<evidence type="ECO:0000256" key="3">
    <source>
        <dbReference type="ARBA" id="ARBA00022448"/>
    </source>
</evidence>
<keyword evidence="14" id="KW-1185">Reference proteome</keyword>
<comment type="function">
    <text evidence="10">Interacts with outer membrane receptor proteins that carry out high-affinity binding and energy dependent uptake into the periplasmic space of specific substrates. It could act to transduce energy from the cytoplasmic membrane to specific energy-requiring processes in the outer membrane, resulting in the release into the periplasm of ligands bound by these outer membrane proteins.</text>
</comment>
<keyword evidence="10" id="KW-0735">Signal-anchor</keyword>
<feature type="domain" description="TonB C-terminal" evidence="12">
    <location>
        <begin position="103"/>
        <end position="200"/>
    </location>
</feature>
<keyword evidence="9" id="KW-0472">Membrane</keyword>
<dbReference type="InterPro" id="IPR051045">
    <property type="entry name" value="TonB-dependent_transducer"/>
</dbReference>
<dbReference type="GO" id="GO:0030288">
    <property type="term" value="C:outer membrane-bounded periplasmic space"/>
    <property type="evidence" value="ECO:0007669"/>
    <property type="project" value="InterPro"/>
</dbReference>
<organism evidence="13 14">
    <name type="scientific">Endozoicomonas numazuensis</name>
    <dbReference type="NCBI Taxonomy" id="1137799"/>
    <lineage>
        <taxon>Bacteria</taxon>
        <taxon>Pseudomonadati</taxon>
        <taxon>Pseudomonadota</taxon>
        <taxon>Gammaproteobacteria</taxon>
        <taxon>Oceanospirillales</taxon>
        <taxon>Endozoicomonadaceae</taxon>
        <taxon>Endozoicomonas</taxon>
    </lineage>
</organism>
<dbReference type="Proteomes" id="UP000028073">
    <property type="component" value="Unassembled WGS sequence"/>
</dbReference>
<comment type="subcellular location">
    <subcellularLocation>
        <location evidence="1 10">Cell inner membrane</location>
        <topology evidence="1 10">Single-pass membrane protein</topology>
        <orientation evidence="1 10">Periplasmic side</orientation>
    </subcellularLocation>
</comment>
<dbReference type="InterPro" id="IPR003538">
    <property type="entry name" value="TonB"/>
</dbReference>
<dbReference type="eggNOG" id="COG0810">
    <property type="taxonomic scope" value="Bacteria"/>
</dbReference>
<dbReference type="NCBIfam" id="TIGR01352">
    <property type="entry name" value="tonB_Cterm"/>
    <property type="match status" value="1"/>
</dbReference>
<dbReference type="GO" id="GO:0055085">
    <property type="term" value="P:transmembrane transport"/>
    <property type="evidence" value="ECO:0007669"/>
    <property type="project" value="InterPro"/>
</dbReference>
<evidence type="ECO:0000256" key="11">
    <source>
        <dbReference type="SAM" id="MobiDB-lite"/>
    </source>
</evidence>
<keyword evidence="3 10" id="KW-0813">Transport</keyword>
<evidence type="ECO:0000256" key="8">
    <source>
        <dbReference type="ARBA" id="ARBA00022989"/>
    </source>
</evidence>
<keyword evidence="8" id="KW-1133">Transmembrane helix</keyword>
<keyword evidence="7 10" id="KW-0653">Protein transport</keyword>